<dbReference type="EMBL" id="CAJOBE010003485">
    <property type="protein sequence ID" value="CAF3883349.1"/>
    <property type="molecule type" value="Genomic_DNA"/>
</dbReference>
<dbReference type="Proteomes" id="UP000663874">
    <property type="component" value="Unassembled WGS sequence"/>
</dbReference>
<comment type="caution">
    <text evidence="3">The sequence shown here is derived from an EMBL/GenBank/DDBJ whole genome shotgun (WGS) entry which is preliminary data.</text>
</comment>
<sequence length="192" mass="22466">MSTMRLLLVVIFLVNFSDSIDDLIFQIQPQSVLINNLDEIYITNDNHFIGQVLYRYDKIQLGCECQTQLNHTQHNIYWIINNKTYDQYNNSNSIELLINLNTVQAPITSVICHCIFIQSNITKIKKDYQYQLYIDLVSEPSLKPINYSLESSIIKERFYNFIHRRYVVILSFILIIIGISCPLMILNSGSFL</sequence>
<feature type="chain" id="PRO_5036225602" evidence="2">
    <location>
        <begin position="20"/>
        <end position="192"/>
    </location>
</feature>
<proteinExistence type="predicted"/>
<evidence type="ECO:0000313" key="3">
    <source>
        <dbReference type="EMBL" id="CAF1118130.1"/>
    </source>
</evidence>
<dbReference type="AlphaFoldDB" id="A0A814QCR5"/>
<organism evidence="3 5">
    <name type="scientific">Rotaria sordida</name>
    <dbReference type="NCBI Taxonomy" id="392033"/>
    <lineage>
        <taxon>Eukaryota</taxon>
        <taxon>Metazoa</taxon>
        <taxon>Spiralia</taxon>
        <taxon>Gnathifera</taxon>
        <taxon>Rotifera</taxon>
        <taxon>Eurotatoria</taxon>
        <taxon>Bdelloidea</taxon>
        <taxon>Philodinida</taxon>
        <taxon>Philodinidae</taxon>
        <taxon>Rotaria</taxon>
    </lineage>
</organism>
<gene>
    <name evidence="4" type="ORF">FNK824_LOCUS19659</name>
    <name evidence="3" type="ORF">SEV965_LOCUS16754</name>
</gene>
<dbReference type="EMBL" id="CAJNOU010000932">
    <property type="protein sequence ID" value="CAF1118130.1"/>
    <property type="molecule type" value="Genomic_DNA"/>
</dbReference>
<dbReference type="Proteomes" id="UP000663889">
    <property type="component" value="Unassembled WGS sequence"/>
</dbReference>
<protein>
    <submittedName>
        <fullName evidence="3">Uncharacterized protein</fullName>
    </submittedName>
</protein>
<feature type="signal peptide" evidence="2">
    <location>
        <begin position="1"/>
        <end position="19"/>
    </location>
</feature>
<accession>A0A814QCR5</accession>
<keyword evidence="1" id="KW-1133">Transmembrane helix</keyword>
<evidence type="ECO:0000313" key="5">
    <source>
        <dbReference type="Proteomes" id="UP000663889"/>
    </source>
</evidence>
<feature type="transmembrane region" description="Helical" evidence="1">
    <location>
        <begin position="166"/>
        <end position="186"/>
    </location>
</feature>
<name>A0A814QCR5_9BILA</name>
<keyword evidence="1" id="KW-0812">Transmembrane</keyword>
<evidence type="ECO:0000313" key="4">
    <source>
        <dbReference type="EMBL" id="CAF3883349.1"/>
    </source>
</evidence>
<evidence type="ECO:0000256" key="1">
    <source>
        <dbReference type="SAM" id="Phobius"/>
    </source>
</evidence>
<reference evidence="3" key="1">
    <citation type="submission" date="2021-02" db="EMBL/GenBank/DDBJ databases">
        <authorList>
            <person name="Nowell W R."/>
        </authorList>
    </citation>
    <scope>NUCLEOTIDE SEQUENCE</scope>
</reference>
<evidence type="ECO:0000256" key="2">
    <source>
        <dbReference type="SAM" id="SignalP"/>
    </source>
</evidence>
<keyword evidence="2" id="KW-0732">Signal</keyword>
<keyword evidence="1" id="KW-0472">Membrane</keyword>